<evidence type="ECO:0000313" key="2">
    <source>
        <dbReference type="Proteomes" id="UP000005064"/>
    </source>
</evidence>
<dbReference type="AlphaFoldDB" id="H0JV52"/>
<protein>
    <submittedName>
        <fullName evidence="1">Uncharacterized protein</fullName>
    </submittedName>
</protein>
<dbReference type="Proteomes" id="UP000005064">
    <property type="component" value="Unassembled WGS sequence"/>
</dbReference>
<sequence length="76" mass="8227">MNTNPSELSASTWASKLAGFVRQGVDQTDPRVQECRAGLAYWRGRNALGPDVVNALDDVGRDLLIAVLRGDQEVSV</sequence>
<evidence type="ECO:0000313" key="1">
    <source>
        <dbReference type="EMBL" id="EHK82148.1"/>
    </source>
</evidence>
<reference evidence="1 2" key="1">
    <citation type="submission" date="2011-12" db="EMBL/GenBank/DDBJ databases">
        <authorList>
            <person name="Kriszt B."/>
            <person name="Tancsics A."/>
            <person name="Cserhati M."/>
            <person name="Toth A."/>
            <person name="Nagy I."/>
            <person name="Horvath B."/>
            <person name="Tamura T."/>
            <person name="Kukolya J."/>
            <person name="Szoboszlay S."/>
        </authorList>
    </citation>
    <scope>NUCLEOTIDE SEQUENCE [LARGE SCALE GENOMIC DNA]</scope>
    <source>
        <strain evidence="1 2">AK37</strain>
    </source>
</reference>
<accession>H0JV52</accession>
<name>H0JV52_9NOCA</name>
<gene>
    <name evidence="1" type="ORF">AK37_17915</name>
</gene>
<proteinExistence type="predicted"/>
<dbReference type="EMBL" id="AHBW01000051">
    <property type="protein sequence ID" value="EHK82148.1"/>
    <property type="molecule type" value="Genomic_DNA"/>
</dbReference>
<organism evidence="1 2">
    <name type="scientific">Rhodococcus pyridinivorans AK37</name>
    <dbReference type="NCBI Taxonomy" id="1114960"/>
    <lineage>
        <taxon>Bacteria</taxon>
        <taxon>Bacillati</taxon>
        <taxon>Actinomycetota</taxon>
        <taxon>Actinomycetes</taxon>
        <taxon>Mycobacteriales</taxon>
        <taxon>Nocardiaceae</taxon>
        <taxon>Rhodococcus</taxon>
    </lineage>
</organism>
<dbReference type="RefSeq" id="WP_006553518.1">
    <property type="nucleotide sequence ID" value="NZ_AHBW01000051.1"/>
</dbReference>
<comment type="caution">
    <text evidence="1">The sequence shown here is derived from an EMBL/GenBank/DDBJ whole genome shotgun (WGS) entry which is preliminary data.</text>
</comment>
<dbReference type="PATRIC" id="fig|1114960.4.peg.3655"/>